<keyword evidence="2 5" id="KW-0863">Zinc-finger</keyword>
<dbReference type="Proteomes" id="UP000014760">
    <property type="component" value="Unassembled WGS sequence"/>
</dbReference>
<reference evidence="8" key="3">
    <citation type="submission" date="2015-06" db="UniProtKB">
        <authorList>
            <consortium name="EnsemblMetazoa"/>
        </authorList>
    </citation>
    <scope>IDENTIFICATION</scope>
</reference>
<proteinExistence type="predicted"/>
<evidence type="ECO:0000256" key="5">
    <source>
        <dbReference type="PROSITE-ProRule" id="PRU00309"/>
    </source>
</evidence>
<feature type="domain" description="THAP-type" evidence="6">
    <location>
        <begin position="1"/>
        <end position="94"/>
    </location>
</feature>
<evidence type="ECO:0000256" key="2">
    <source>
        <dbReference type="ARBA" id="ARBA00022771"/>
    </source>
</evidence>
<dbReference type="SMART" id="SM00980">
    <property type="entry name" value="THAP"/>
    <property type="match status" value="1"/>
</dbReference>
<evidence type="ECO:0000256" key="1">
    <source>
        <dbReference type="ARBA" id="ARBA00022723"/>
    </source>
</evidence>
<evidence type="ECO:0000313" key="9">
    <source>
        <dbReference type="Proteomes" id="UP000014760"/>
    </source>
</evidence>
<dbReference type="EMBL" id="KB303198">
    <property type="protein sequence ID" value="ELU03408.1"/>
    <property type="molecule type" value="Genomic_DNA"/>
</dbReference>
<dbReference type="GO" id="GO:0008270">
    <property type="term" value="F:zinc ion binding"/>
    <property type="evidence" value="ECO:0007669"/>
    <property type="project" value="UniProtKB-KW"/>
</dbReference>
<dbReference type="GO" id="GO:0003677">
    <property type="term" value="F:DNA binding"/>
    <property type="evidence" value="ECO:0007669"/>
    <property type="project" value="UniProtKB-UniRule"/>
</dbReference>
<dbReference type="STRING" id="283909.R7UHZ1"/>
<reference evidence="9" key="1">
    <citation type="submission" date="2012-12" db="EMBL/GenBank/DDBJ databases">
        <authorList>
            <person name="Hellsten U."/>
            <person name="Grimwood J."/>
            <person name="Chapman J.A."/>
            <person name="Shapiro H."/>
            <person name="Aerts A."/>
            <person name="Otillar R.P."/>
            <person name="Terry A.Y."/>
            <person name="Boore J.L."/>
            <person name="Simakov O."/>
            <person name="Marletaz F."/>
            <person name="Cho S.-J."/>
            <person name="Edsinger-Gonzales E."/>
            <person name="Havlak P."/>
            <person name="Kuo D.-H."/>
            <person name="Larsson T."/>
            <person name="Lv J."/>
            <person name="Arendt D."/>
            <person name="Savage R."/>
            <person name="Osoegawa K."/>
            <person name="de Jong P."/>
            <person name="Lindberg D.R."/>
            <person name="Seaver E.C."/>
            <person name="Weisblat D.A."/>
            <person name="Putnam N.H."/>
            <person name="Grigoriev I.V."/>
            <person name="Rokhsar D.S."/>
        </authorList>
    </citation>
    <scope>NUCLEOTIDE SEQUENCE</scope>
    <source>
        <strain evidence="9">I ESC-2004</strain>
    </source>
</reference>
<name>R7UHZ1_CAPTE</name>
<reference evidence="7 9" key="2">
    <citation type="journal article" date="2013" name="Nature">
        <title>Insights into bilaterian evolution from three spiralian genomes.</title>
        <authorList>
            <person name="Simakov O."/>
            <person name="Marletaz F."/>
            <person name="Cho S.J."/>
            <person name="Edsinger-Gonzales E."/>
            <person name="Havlak P."/>
            <person name="Hellsten U."/>
            <person name="Kuo D.H."/>
            <person name="Larsson T."/>
            <person name="Lv J."/>
            <person name="Arendt D."/>
            <person name="Savage R."/>
            <person name="Osoegawa K."/>
            <person name="de Jong P."/>
            <person name="Grimwood J."/>
            <person name="Chapman J.A."/>
            <person name="Shapiro H."/>
            <person name="Aerts A."/>
            <person name="Otillar R.P."/>
            <person name="Terry A.Y."/>
            <person name="Boore J.L."/>
            <person name="Grigoriev I.V."/>
            <person name="Lindberg D.R."/>
            <person name="Seaver E.C."/>
            <person name="Weisblat D.A."/>
            <person name="Putnam N.H."/>
            <person name="Rokhsar D.S."/>
        </authorList>
    </citation>
    <scope>NUCLEOTIDE SEQUENCE</scope>
    <source>
        <strain evidence="7 9">I ESC-2004</strain>
    </source>
</reference>
<dbReference type="PANTHER" id="PTHR23080:SF133">
    <property type="entry name" value="SI:CH211-262I1.5-RELATED"/>
    <property type="match status" value="1"/>
</dbReference>
<keyword evidence="3" id="KW-0862">Zinc</keyword>
<keyword evidence="4 5" id="KW-0238">DNA-binding</keyword>
<accession>R7UHZ1</accession>
<dbReference type="HOGENOM" id="CLU_1066500_0_0_1"/>
<dbReference type="PANTHER" id="PTHR23080">
    <property type="entry name" value="THAP DOMAIN PROTEIN"/>
    <property type="match status" value="1"/>
</dbReference>
<dbReference type="InterPro" id="IPR038441">
    <property type="entry name" value="THAP_Znf_sf"/>
</dbReference>
<dbReference type="PROSITE" id="PS50950">
    <property type="entry name" value="ZF_THAP"/>
    <property type="match status" value="1"/>
</dbReference>
<dbReference type="OrthoDB" id="5990390at2759"/>
<evidence type="ECO:0000259" key="6">
    <source>
        <dbReference type="PROSITE" id="PS50950"/>
    </source>
</evidence>
<dbReference type="Gene3D" id="6.20.210.20">
    <property type="entry name" value="THAP domain"/>
    <property type="match status" value="1"/>
</dbReference>
<evidence type="ECO:0000313" key="8">
    <source>
        <dbReference type="EnsemblMetazoa" id="CapteP188957"/>
    </source>
</evidence>
<keyword evidence="1" id="KW-0479">Metal-binding</keyword>
<dbReference type="InterPro" id="IPR006612">
    <property type="entry name" value="THAP_Znf"/>
</dbReference>
<protein>
    <recommendedName>
        <fullName evidence="6">THAP-type domain-containing protein</fullName>
    </recommendedName>
</protein>
<evidence type="ECO:0000256" key="3">
    <source>
        <dbReference type="ARBA" id="ARBA00022833"/>
    </source>
</evidence>
<dbReference type="Pfam" id="PF05485">
    <property type="entry name" value="THAP"/>
    <property type="match status" value="1"/>
</dbReference>
<dbReference type="AlphaFoldDB" id="R7UHZ1"/>
<sequence>MSCCCVPKCHLSERKKLDFLEVNEKKLSFHCFPSRKGAKKQRKAWLIAIRRDEGPKFKVTKKMVVCSEHFQETDFKFTLTGMRVLKAGVVPSKFAWSKEKKTRQRTDRSAMSSLENVVDTSLASEDTPLESLEEAMDATYGVADVLPHHDYSCAPLPTENKLEAAQERIKELELQVEELKGRQFSWEKIMQDDALVRFYTGFHCASLFNSFFNSIRDYTANMVTYSQHQRLSTGKTKKVTPGTAQSKLSLKNQFFLFLNKVRIGSMDQDLADKFVVSPL</sequence>
<dbReference type="EnsemblMetazoa" id="CapteT188957">
    <property type="protein sequence ID" value="CapteP188957"/>
    <property type="gene ID" value="CapteG188957"/>
</dbReference>
<gene>
    <name evidence="7" type="ORF">CAPTEDRAFT_188957</name>
</gene>
<organism evidence="7">
    <name type="scientific">Capitella teleta</name>
    <name type="common">Polychaete worm</name>
    <dbReference type="NCBI Taxonomy" id="283909"/>
    <lineage>
        <taxon>Eukaryota</taxon>
        <taxon>Metazoa</taxon>
        <taxon>Spiralia</taxon>
        <taxon>Lophotrochozoa</taxon>
        <taxon>Annelida</taxon>
        <taxon>Polychaeta</taxon>
        <taxon>Sedentaria</taxon>
        <taxon>Scolecida</taxon>
        <taxon>Capitellidae</taxon>
        <taxon>Capitella</taxon>
    </lineage>
</organism>
<keyword evidence="9" id="KW-1185">Reference proteome</keyword>
<dbReference type="OMA" id="HFAITSH"/>
<dbReference type="SUPFAM" id="SSF57716">
    <property type="entry name" value="Glucocorticoid receptor-like (DNA-binding domain)"/>
    <property type="match status" value="1"/>
</dbReference>
<evidence type="ECO:0000256" key="4">
    <source>
        <dbReference type="ARBA" id="ARBA00023125"/>
    </source>
</evidence>
<dbReference type="EMBL" id="AMQN01008468">
    <property type="status" value="NOT_ANNOTATED_CDS"/>
    <property type="molecule type" value="Genomic_DNA"/>
</dbReference>
<evidence type="ECO:0000313" key="7">
    <source>
        <dbReference type="EMBL" id="ELU03408.1"/>
    </source>
</evidence>